<dbReference type="Pfam" id="PF00762">
    <property type="entry name" value="Ferrochelatase"/>
    <property type="match status" value="1"/>
</dbReference>
<comment type="catalytic activity">
    <reaction evidence="9 10">
        <text>heme b + 2 H(+) = protoporphyrin IX + Fe(2+)</text>
        <dbReference type="Rhea" id="RHEA:22584"/>
        <dbReference type="ChEBI" id="CHEBI:15378"/>
        <dbReference type="ChEBI" id="CHEBI:29033"/>
        <dbReference type="ChEBI" id="CHEBI:57306"/>
        <dbReference type="ChEBI" id="CHEBI:60344"/>
        <dbReference type="EC" id="4.98.1.1"/>
    </reaction>
</comment>
<dbReference type="AlphaFoldDB" id="C6DB88"/>
<dbReference type="CDD" id="cd03411">
    <property type="entry name" value="Ferrochelatase_N"/>
    <property type="match status" value="1"/>
</dbReference>
<keyword evidence="3 9" id="KW-0479">Metal-binding</keyword>
<sequence>MPDDGLAFFRSEFPIRLISSIGSIGVIPSIYPYLFSFFSLQYTRHTSSCMFVGFPCSPQSLTCVSSWGFVRLPPACNSNYLGYRHLMLRTGGLKESLLLHKRKTAMKQEKYGVLMVNLGTPDAPTSQAVKRYLAEFLSDRRVVDTPRLLWWPLLRGIILPTRSPRVAKLYQSVWMEGGSPLLVISRRQQQALAARMPETPVELGMSYGSPSLRSALDKLLAQGVTQLVVLPMYPQYSCSTTAAVWDGLAAQLRDNRQLPAIRFIRDYAEHPAYIAALKHRVEQSFAEHGEPDRLVISYHGIPVRYANEGDDYPQRCRATTEALIAALGLPEGKVMMTFQSRFGREPWLTPYTDETMQGLPAQGVKHIQIMCPGFAADCLETLEEIQEQNREIFLHAGGEAFHYIPALNDDPLHIDLLEQLVSKVE</sequence>
<comment type="similarity">
    <text evidence="1 9 10">Belongs to the ferrochelatase family.</text>
</comment>
<dbReference type="InterPro" id="IPR019772">
    <property type="entry name" value="Ferrochelatase_AS"/>
</dbReference>
<dbReference type="SUPFAM" id="SSF53800">
    <property type="entry name" value="Chelatase"/>
    <property type="match status" value="1"/>
</dbReference>
<dbReference type="PROSITE" id="PS00534">
    <property type="entry name" value="FERROCHELATASE"/>
    <property type="match status" value="1"/>
</dbReference>
<comment type="catalytic activity">
    <reaction evidence="8">
        <text>Fe-coproporphyrin III + 2 H(+) = coproporphyrin III + Fe(2+)</text>
        <dbReference type="Rhea" id="RHEA:49572"/>
        <dbReference type="ChEBI" id="CHEBI:15378"/>
        <dbReference type="ChEBI" id="CHEBI:29033"/>
        <dbReference type="ChEBI" id="CHEBI:68438"/>
        <dbReference type="ChEBI" id="CHEBI:131725"/>
        <dbReference type="EC" id="4.99.1.9"/>
    </reaction>
    <physiologicalReaction direction="right-to-left" evidence="8">
        <dbReference type="Rhea" id="RHEA:49574"/>
    </physiologicalReaction>
</comment>
<evidence type="ECO:0000256" key="6">
    <source>
        <dbReference type="ARBA" id="ARBA00023239"/>
    </source>
</evidence>
<dbReference type="eggNOG" id="COG0276">
    <property type="taxonomic scope" value="Bacteria"/>
</dbReference>
<evidence type="ECO:0000313" key="11">
    <source>
        <dbReference type="EMBL" id="ACT12130.1"/>
    </source>
</evidence>
<comment type="subcellular location">
    <subcellularLocation>
        <location evidence="9 10">Cytoplasm</location>
    </subcellularLocation>
</comment>
<keyword evidence="7 9" id="KW-0627">Porphyrin biosynthesis</keyword>
<feature type="binding site" evidence="9">
    <location>
        <position position="380"/>
    </location>
    <ligand>
        <name>Fe(2+)</name>
        <dbReference type="ChEBI" id="CHEBI:29033"/>
    </ligand>
</feature>
<dbReference type="EC" id="4.98.1.1" evidence="9 10"/>
<evidence type="ECO:0000256" key="8">
    <source>
        <dbReference type="ARBA" id="ARBA00024536"/>
    </source>
</evidence>
<evidence type="ECO:0000256" key="10">
    <source>
        <dbReference type="RuleBase" id="RU000607"/>
    </source>
</evidence>
<feature type="binding site" evidence="9">
    <location>
        <position position="299"/>
    </location>
    <ligand>
        <name>Fe(2+)</name>
        <dbReference type="ChEBI" id="CHEBI:29033"/>
    </ligand>
</feature>
<dbReference type="GO" id="GO:0046872">
    <property type="term" value="F:metal ion binding"/>
    <property type="evidence" value="ECO:0007669"/>
    <property type="project" value="UniProtKB-KW"/>
</dbReference>
<evidence type="ECO:0000313" key="12">
    <source>
        <dbReference type="Proteomes" id="UP000002736"/>
    </source>
</evidence>
<dbReference type="EMBL" id="CP001657">
    <property type="protein sequence ID" value="ACT12130.1"/>
    <property type="molecule type" value="Genomic_DNA"/>
</dbReference>
<dbReference type="InterPro" id="IPR033659">
    <property type="entry name" value="Ferrochelatase_N"/>
</dbReference>
<dbReference type="HOGENOM" id="CLU_018884_0_0_6"/>
<evidence type="ECO:0000256" key="9">
    <source>
        <dbReference type="HAMAP-Rule" id="MF_00323"/>
    </source>
</evidence>
<organism evidence="11 12">
    <name type="scientific">Pectobacterium carotovorum subsp. carotovorum (strain PC1)</name>
    <dbReference type="NCBI Taxonomy" id="561230"/>
    <lineage>
        <taxon>Bacteria</taxon>
        <taxon>Pseudomonadati</taxon>
        <taxon>Pseudomonadota</taxon>
        <taxon>Gammaproteobacteria</taxon>
        <taxon>Enterobacterales</taxon>
        <taxon>Pectobacteriaceae</taxon>
        <taxon>Pectobacterium</taxon>
    </lineage>
</organism>
<dbReference type="Proteomes" id="UP000002736">
    <property type="component" value="Chromosome"/>
</dbReference>
<gene>
    <name evidence="9" type="primary">hemH</name>
    <name evidence="11" type="ordered locus">PC1_1081</name>
</gene>
<evidence type="ECO:0000256" key="4">
    <source>
        <dbReference type="ARBA" id="ARBA00023004"/>
    </source>
</evidence>
<keyword evidence="5 9" id="KW-0350">Heme biosynthesis</keyword>
<dbReference type="FunFam" id="3.40.50.1400:FF:000004">
    <property type="entry name" value="Ferrochelatase"/>
    <property type="match status" value="1"/>
</dbReference>
<dbReference type="GO" id="GO:0005737">
    <property type="term" value="C:cytoplasm"/>
    <property type="evidence" value="ECO:0007669"/>
    <property type="project" value="UniProtKB-SubCell"/>
</dbReference>
<evidence type="ECO:0000256" key="1">
    <source>
        <dbReference type="ARBA" id="ARBA00007718"/>
    </source>
</evidence>
<keyword evidence="4 9" id="KW-0408">Iron</keyword>
<evidence type="ECO:0000256" key="5">
    <source>
        <dbReference type="ARBA" id="ARBA00023133"/>
    </source>
</evidence>
<protein>
    <recommendedName>
        <fullName evidence="9 10">Ferrochelatase</fullName>
        <ecNumber evidence="9 10">4.98.1.1</ecNumber>
    </recommendedName>
    <alternativeName>
        <fullName evidence="9">Heme synthase</fullName>
    </alternativeName>
    <alternativeName>
        <fullName evidence="9">Protoheme ferro-lyase</fullName>
    </alternativeName>
</protein>
<proteinExistence type="inferred from homology"/>
<dbReference type="KEGG" id="pct:PC1_1081"/>
<dbReference type="UniPathway" id="UPA00252">
    <property type="reaction ID" value="UER00325"/>
</dbReference>
<evidence type="ECO:0000256" key="3">
    <source>
        <dbReference type="ARBA" id="ARBA00022723"/>
    </source>
</evidence>
<dbReference type="Gene3D" id="3.40.50.1400">
    <property type="match status" value="2"/>
</dbReference>
<dbReference type="PANTHER" id="PTHR11108">
    <property type="entry name" value="FERROCHELATASE"/>
    <property type="match status" value="1"/>
</dbReference>
<comment type="pathway">
    <text evidence="9 10">Porphyrin-containing compound metabolism; protoheme biosynthesis; protoheme from protoporphyrin-IX: step 1/1.</text>
</comment>
<dbReference type="InterPro" id="IPR001015">
    <property type="entry name" value="Ferrochelatase"/>
</dbReference>
<dbReference type="CDD" id="cd00419">
    <property type="entry name" value="Ferrochelatase_C"/>
    <property type="match status" value="1"/>
</dbReference>
<keyword evidence="2 9" id="KW-0963">Cytoplasm</keyword>
<dbReference type="NCBIfam" id="TIGR00109">
    <property type="entry name" value="hemH"/>
    <property type="match status" value="1"/>
</dbReference>
<reference evidence="11 12" key="1">
    <citation type="submission" date="2009-07" db="EMBL/GenBank/DDBJ databases">
        <title>Complete sequence of Pectobacterium carotovorum subsp. carotovorum PC1.</title>
        <authorList>
            <consortium name="US DOE Joint Genome Institute"/>
            <person name="Lucas S."/>
            <person name="Copeland A."/>
            <person name="Lapidus A."/>
            <person name="Glavina del Rio T."/>
            <person name="Tice H."/>
            <person name="Bruce D."/>
            <person name="Goodwin L."/>
            <person name="Pitluck S."/>
            <person name="Munk A.C."/>
            <person name="Brettin T."/>
            <person name="Detter J.C."/>
            <person name="Han C."/>
            <person name="Tapia R."/>
            <person name="Larimer F."/>
            <person name="Land M."/>
            <person name="Hauser L."/>
            <person name="Kyrpides N."/>
            <person name="Mikhailova N."/>
            <person name="Balakrishnan V."/>
            <person name="Glasner J."/>
            <person name="Perna N.T."/>
        </authorList>
    </citation>
    <scope>NUCLEOTIDE SEQUENCE [LARGE SCALE GENOMIC DNA]</scope>
    <source>
        <strain evidence="11 12">PC1</strain>
    </source>
</reference>
<evidence type="ECO:0000256" key="7">
    <source>
        <dbReference type="ARBA" id="ARBA00023244"/>
    </source>
</evidence>
<keyword evidence="6 9" id="KW-0456">Lyase</keyword>
<comment type="function">
    <text evidence="9 10">Catalyzes the ferrous insertion into protoporphyrin IX.</text>
</comment>
<name>C6DB88_PECCP</name>
<dbReference type="GO" id="GO:0006783">
    <property type="term" value="P:heme biosynthetic process"/>
    <property type="evidence" value="ECO:0007669"/>
    <property type="project" value="UniProtKB-UniRule"/>
</dbReference>
<dbReference type="InterPro" id="IPR033644">
    <property type="entry name" value="Ferrochelatase_C"/>
</dbReference>
<accession>C6DB88</accession>
<dbReference type="HAMAP" id="MF_00323">
    <property type="entry name" value="Ferrochelatase"/>
    <property type="match status" value="1"/>
</dbReference>
<evidence type="ECO:0000256" key="2">
    <source>
        <dbReference type="ARBA" id="ARBA00022490"/>
    </source>
</evidence>
<dbReference type="GO" id="GO:0004325">
    <property type="term" value="F:ferrochelatase activity"/>
    <property type="evidence" value="ECO:0007669"/>
    <property type="project" value="UniProtKB-UniRule"/>
</dbReference>
<dbReference type="PANTHER" id="PTHR11108:SF1">
    <property type="entry name" value="FERROCHELATASE, MITOCHONDRIAL"/>
    <property type="match status" value="1"/>
</dbReference>
<dbReference type="STRING" id="561230.PC1_1081"/>